<reference evidence="7" key="1">
    <citation type="submission" date="2021-01" db="EMBL/GenBank/DDBJ databases">
        <authorList>
            <person name="Corre E."/>
            <person name="Pelletier E."/>
            <person name="Niang G."/>
            <person name="Scheremetjew M."/>
            <person name="Finn R."/>
            <person name="Kale V."/>
            <person name="Holt S."/>
            <person name="Cochrane G."/>
            <person name="Meng A."/>
            <person name="Brown T."/>
            <person name="Cohen L."/>
        </authorList>
    </citation>
    <scope>NUCLEOTIDE SEQUENCE</scope>
    <source>
        <strain evidence="7">UTEX LB 985</strain>
    </source>
</reference>
<comment type="catalytic activity">
    <reaction evidence="1 5">
        <text>[protein]-peptidylproline (omega=180) = [protein]-peptidylproline (omega=0)</text>
        <dbReference type="Rhea" id="RHEA:16237"/>
        <dbReference type="Rhea" id="RHEA-COMP:10747"/>
        <dbReference type="Rhea" id="RHEA-COMP:10748"/>
        <dbReference type="ChEBI" id="CHEBI:83833"/>
        <dbReference type="ChEBI" id="CHEBI:83834"/>
        <dbReference type="EC" id="5.2.1.8"/>
    </reaction>
</comment>
<dbReference type="PANTHER" id="PTHR10516">
    <property type="entry name" value="PEPTIDYL-PROLYL CIS-TRANS ISOMERASE"/>
    <property type="match status" value="1"/>
</dbReference>
<dbReference type="PROSITE" id="PS50059">
    <property type="entry name" value="FKBP_PPIASE"/>
    <property type="match status" value="1"/>
</dbReference>
<evidence type="ECO:0000259" key="6">
    <source>
        <dbReference type="PROSITE" id="PS50059"/>
    </source>
</evidence>
<dbReference type="InterPro" id="IPR050689">
    <property type="entry name" value="FKBP-type_PPIase"/>
</dbReference>
<sequence length="115" mass="12397">MPLANTVNGFATTYEIVKEGSGPGIEAGQKATVHARGEISGKKFWDTKDPGQQPFSYDAGVGSVITGWDQGCLGMKIGEIRKLEIPGHEGYKKEGFPAWGITPNATLNFTLERLK</sequence>
<keyword evidence="4 5" id="KW-0413">Isomerase</keyword>
<dbReference type="PANTHER" id="PTHR10516:SF443">
    <property type="entry name" value="FK506-BINDING PROTEIN 59-RELATED"/>
    <property type="match status" value="1"/>
</dbReference>
<gene>
    <name evidence="7" type="ORF">CBRE1094_LOCUS19422</name>
</gene>
<dbReference type="InterPro" id="IPR001179">
    <property type="entry name" value="PPIase_FKBP_dom"/>
</dbReference>
<dbReference type="Gene3D" id="3.10.50.40">
    <property type="match status" value="1"/>
</dbReference>
<evidence type="ECO:0000256" key="2">
    <source>
        <dbReference type="ARBA" id="ARBA00013194"/>
    </source>
</evidence>
<dbReference type="GO" id="GO:0003755">
    <property type="term" value="F:peptidyl-prolyl cis-trans isomerase activity"/>
    <property type="evidence" value="ECO:0007669"/>
    <property type="project" value="UniProtKB-KW"/>
</dbReference>
<evidence type="ECO:0000256" key="4">
    <source>
        <dbReference type="ARBA" id="ARBA00023235"/>
    </source>
</evidence>
<dbReference type="AlphaFoldDB" id="A0A7S2DPD4"/>
<dbReference type="SUPFAM" id="SSF54534">
    <property type="entry name" value="FKBP-like"/>
    <property type="match status" value="1"/>
</dbReference>
<name>A0A7S2DPD4_9EUKA</name>
<evidence type="ECO:0000256" key="5">
    <source>
        <dbReference type="PROSITE-ProRule" id="PRU00277"/>
    </source>
</evidence>
<dbReference type="EC" id="5.2.1.8" evidence="2 5"/>
<organism evidence="7">
    <name type="scientific">Haptolina brevifila</name>
    <dbReference type="NCBI Taxonomy" id="156173"/>
    <lineage>
        <taxon>Eukaryota</taxon>
        <taxon>Haptista</taxon>
        <taxon>Haptophyta</taxon>
        <taxon>Prymnesiophyceae</taxon>
        <taxon>Prymnesiales</taxon>
        <taxon>Prymnesiaceae</taxon>
        <taxon>Haptolina</taxon>
    </lineage>
</organism>
<proteinExistence type="predicted"/>
<evidence type="ECO:0000256" key="3">
    <source>
        <dbReference type="ARBA" id="ARBA00023110"/>
    </source>
</evidence>
<dbReference type="Pfam" id="PF00254">
    <property type="entry name" value="FKBP_C"/>
    <property type="match status" value="1"/>
</dbReference>
<dbReference type="EMBL" id="HBGU01035427">
    <property type="protein sequence ID" value="CAD9460421.1"/>
    <property type="molecule type" value="Transcribed_RNA"/>
</dbReference>
<keyword evidence="3 5" id="KW-0697">Rotamase</keyword>
<dbReference type="InterPro" id="IPR046357">
    <property type="entry name" value="PPIase_dom_sf"/>
</dbReference>
<dbReference type="GO" id="GO:0005737">
    <property type="term" value="C:cytoplasm"/>
    <property type="evidence" value="ECO:0007669"/>
    <property type="project" value="TreeGrafter"/>
</dbReference>
<evidence type="ECO:0000256" key="1">
    <source>
        <dbReference type="ARBA" id="ARBA00000971"/>
    </source>
</evidence>
<accession>A0A7S2DPD4</accession>
<protein>
    <recommendedName>
        <fullName evidence="2 5">peptidylprolyl isomerase</fullName>
        <ecNumber evidence="2 5">5.2.1.8</ecNumber>
    </recommendedName>
</protein>
<evidence type="ECO:0000313" key="7">
    <source>
        <dbReference type="EMBL" id="CAD9460421.1"/>
    </source>
</evidence>
<feature type="domain" description="PPIase FKBP-type" evidence="6">
    <location>
        <begin position="28"/>
        <end position="115"/>
    </location>
</feature>